<accession>A0A2M8LFQ7</accession>
<keyword evidence="1" id="KW-0812">Transmembrane</keyword>
<evidence type="ECO:0000313" key="3">
    <source>
        <dbReference type="Proteomes" id="UP000231152"/>
    </source>
</evidence>
<reference evidence="2 3" key="1">
    <citation type="submission" date="2017-09" db="EMBL/GenBank/DDBJ databases">
        <title>Depth-based differentiation of microbial function through sediment-hosted aquifers and enrichment of novel symbionts in the deep terrestrial subsurface.</title>
        <authorList>
            <person name="Probst A.J."/>
            <person name="Ladd B."/>
            <person name="Jarett J.K."/>
            <person name="Geller-Mcgrath D.E."/>
            <person name="Sieber C.M."/>
            <person name="Emerson J.B."/>
            <person name="Anantharaman K."/>
            <person name="Thomas B.C."/>
            <person name="Malmstrom R."/>
            <person name="Stieglmeier M."/>
            <person name="Klingl A."/>
            <person name="Woyke T."/>
            <person name="Ryan C.M."/>
            <person name="Banfield J.F."/>
        </authorList>
    </citation>
    <scope>NUCLEOTIDE SEQUENCE [LARGE SCALE GENOMIC DNA]</scope>
    <source>
        <strain evidence="2">CG10_big_fil_rev_8_21_14_0_10_48_11</strain>
    </source>
</reference>
<feature type="transmembrane region" description="Helical" evidence="1">
    <location>
        <begin position="58"/>
        <end position="74"/>
    </location>
</feature>
<evidence type="ECO:0008006" key="4">
    <source>
        <dbReference type="Google" id="ProtNLM"/>
    </source>
</evidence>
<proteinExistence type="predicted"/>
<keyword evidence="1" id="KW-0472">Membrane</keyword>
<evidence type="ECO:0000256" key="1">
    <source>
        <dbReference type="SAM" id="Phobius"/>
    </source>
</evidence>
<name>A0A2M8LFQ7_9BACT</name>
<keyword evidence="1" id="KW-1133">Transmembrane helix</keyword>
<evidence type="ECO:0000313" key="2">
    <source>
        <dbReference type="EMBL" id="PJE76277.1"/>
    </source>
</evidence>
<dbReference type="Proteomes" id="UP000231152">
    <property type="component" value="Unassembled WGS sequence"/>
</dbReference>
<gene>
    <name evidence="2" type="ORF">COV04_00125</name>
</gene>
<dbReference type="AlphaFoldDB" id="A0A2M8LFQ7"/>
<protein>
    <recommendedName>
        <fullName evidence="4">DUF5673 domain-containing protein</fullName>
    </recommendedName>
</protein>
<organism evidence="2 3">
    <name type="scientific">Candidatus Uhrbacteria bacterium CG10_big_fil_rev_8_21_14_0_10_48_11</name>
    <dbReference type="NCBI Taxonomy" id="1975037"/>
    <lineage>
        <taxon>Bacteria</taxon>
        <taxon>Candidatus Uhriibacteriota</taxon>
    </lineage>
</organism>
<dbReference type="EMBL" id="PFET01000001">
    <property type="protein sequence ID" value="PJE76277.1"/>
    <property type="molecule type" value="Genomic_DNA"/>
</dbReference>
<comment type="caution">
    <text evidence="2">The sequence shown here is derived from an EMBL/GenBank/DDBJ whole genome shotgun (WGS) entry which is preliminary data.</text>
</comment>
<sequence length="168" mass="19393">MAINEKEDIEDVEVPAYYTWVISEYPEYARDRQWYIVASIVAILLLGLAVWYGNFLGAILVLLTAVIVVARHLETAPRLAISLRGDGIKVGEKLYSYSQMKSFWIIFEPPHTKTLYFDFQSDWKPRLPIPLGEADPFDVRDLLLKYLEEDLSRESEPISDALSRLLRL</sequence>